<evidence type="ECO:0000256" key="1">
    <source>
        <dbReference type="SAM" id="Phobius"/>
    </source>
</evidence>
<feature type="transmembrane region" description="Helical" evidence="1">
    <location>
        <begin position="16"/>
        <end position="40"/>
    </location>
</feature>
<evidence type="ECO:0000313" key="3">
    <source>
        <dbReference type="Proteomes" id="UP000799439"/>
    </source>
</evidence>
<dbReference type="Proteomes" id="UP000799439">
    <property type="component" value="Unassembled WGS sequence"/>
</dbReference>
<protein>
    <submittedName>
        <fullName evidence="2">Uncharacterized protein</fullName>
    </submittedName>
</protein>
<keyword evidence="1" id="KW-1133">Transmembrane helix</keyword>
<keyword evidence="1" id="KW-0472">Membrane</keyword>
<gene>
    <name evidence="2" type="ORF">K461DRAFT_275657</name>
</gene>
<organism evidence="2 3">
    <name type="scientific">Myriangium duriaei CBS 260.36</name>
    <dbReference type="NCBI Taxonomy" id="1168546"/>
    <lineage>
        <taxon>Eukaryota</taxon>
        <taxon>Fungi</taxon>
        <taxon>Dikarya</taxon>
        <taxon>Ascomycota</taxon>
        <taxon>Pezizomycotina</taxon>
        <taxon>Dothideomycetes</taxon>
        <taxon>Dothideomycetidae</taxon>
        <taxon>Myriangiales</taxon>
        <taxon>Myriangiaceae</taxon>
        <taxon>Myriangium</taxon>
    </lineage>
</organism>
<dbReference type="EMBL" id="ML996083">
    <property type="protein sequence ID" value="KAF2154546.1"/>
    <property type="molecule type" value="Genomic_DNA"/>
</dbReference>
<evidence type="ECO:0000313" key="2">
    <source>
        <dbReference type="EMBL" id="KAF2154546.1"/>
    </source>
</evidence>
<reference evidence="2" key="1">
    <citation type="journal article" date="2020" name="Stud. Mycol.">
        <title>101 Dothideomycetes genomes: a test case for predicting lifestyles and emergence of pathogens.</title>
        <authorList>
            <person name="Haridas S."/>
            <person name="Albert R."/>
            <person name="Binder M."/>
            <person name="Bloem J."/>
            <person name="Labutti K."/>
            <person name="Salamov A."/>
            <person name="Andreopoulos B."/>
            <person name="Baker S."/>
            <person name="Barry K."/>
            <person name="Bills G."/>
            <person name="Bluhm B."/>
            <person name="Cannon C."/>
            <person name="Castanera R."/>
            <person name="Culley D."/>
            <person name="Daum C."/>
            <person name="Ezra D."/>
            <person name="Gonzalez J."/>
            <person name="Henrissat B."/>
            <person name="Kuo A."/>
            <person name="Liang C."/>
            <person name="Lipzen A."/>
            <person name="Lutzoni F."/>
            <person name="Magnuson J."/>
            <person name="Mondo S."/>
            <person name="Nolan M."/>
            <person name="Ohm R."/>
            <person name="Pangilinan J."/>
            <person name="Park H.-J."/>
            <person name="Ramirez L."/>
            <person name="Alfaro M."/>
            <person name="Sun H."/>
            <person name="Tritt A."/>
            <person name="Yoshinaga Y."/>
            <person name="Zwiers L.-H."/>
            <person name="Turgeon B."/>
            <person name="Goodwin S."/>
            <person name="Spatafora J."/>
            <person name="Crous P."/>
            <person name="Grigoriev I."/>
        </authorList>
    </citation>
    <scope>NUCLEOTIDE SEQUENCE</scope>
    <source>
        <strain evidence="2">CBS 260.36</strain>
    </source>
</reference>
<proteinExistence type="predicted"/>
<comment type="caution">
    <text evidence="2">The sequence shown here is derived from an EMBL/GenBank/DDBJ whole genome shotgun (WGS) entry which is preliminary data.</text>
</comment>
<dbReference type="AlphaFoldDB" id="A0A9P4J3P9"/>
<keyword evidence="1" id="KW-0812">Transmembrane</keyword>
<name>A0A9P4J3P9_9PEZI</name>
<keyword evidence="3" id="KW-1185">Reference proteome</keyword>
<accession>A0A9P4J3P9</accession>
<sequence>MSHLVLRDVSTGGAKLAIILALSLTLAFLIIISIILVSLYRYYAKKNRLAEQANVHQIKDTEHGQSEGLPGYDAVELENTQPKRVEV</sequence>